<sequence length="146" mass="16787">MSVEKIATDLSFDRRGLPECTFRYFAAETLVEFLVLAVAATWRFTPPPRAYRCGSTAGFDASSFRQGDGKNHRHARARWPCRDCGLPDERRHRSAGRQEVTVVLSTPPAGIEPIKRAARQWEDGTWRENVPLRQVEHPCRFSRQRF</sequence>
<dbReference type="Proteomes" id="UP000278081">
    <property type="component" value="Unassembled WGS sequence"/>
</dbReference>
<proteinExistence type="predicted"/>
<protein>
    <submittedName>
        <fullName evidence="1">Uncharacterized protein</fullName>
    </submittedName>
</protein>
<reference evidence="1 2" key="1">
    <citation type="submission" date="2018-11" db="EMBL/GenBank/DDBJ databases">
        <title>Rhizobium chutanense sp. nov., isolated from root nodules of Phaseolus vulgaris in China.</title>
        <authorList>
            <person name="Huo Y."/>
        </authorList>
    </citation>
    <scope>NUCLEOTIDE SEQUENCE [LARGE SCALE GENOMIC DNA]</scope>
    <source>
        <strain evidence="1 2">C16</strain>
    </source>
</reference>
<dbReference type="AlphaFoldDB" id="A0A432NVL5"/>
<dbReference type="EMBL" id="RJTJ01000017">
    <property type="protein sequence ID" value="RUM03690.1"/>
    <property type="molecule type" value="Genomic_DNA"/>
</dbReference>
<comment type="caution">
    <text evidence="1">The sequence shown here is derived from an EMBL/GenBank/DDBJ whole genome shotgun (WGS) entry which is preliminary data.</text>
</comment>
<evidence type="ECO:0000313" key="2">
    <source>
        <dbReference type="Proteomes" id="UP000278081"/>
    </source>
</evidence>
<dbReference type="OrthoDB" id="8374223at2"/>
<evidence type="ECO:0000313" key="1">
    <source>
        <dbReference type="EMBL" id="RUM03690.1"/>
    </source>
</evidence>
<gene>
    <name evidence="1" type="ORF">EFR84_19650</name>
</gene>
<accession>A0A432NVL5</accession>
<organism evidence="1 2">
    <name type="scientific">Rhizobium chutanense</name>
    <dbReference type="NCBI Taxonomy" id="2035448"/>
    <lineage>
        <taxon>Bacteria</taxon>
        <taxon>Pseudomonadati</taxon>
        <taxon>Pseudomonadota</taxon>
        <taxon>Alphaproteobacteria</taxon>
        <taxon>Hyphomicrobiales</taxon>
        <taxon>Rhizobiaceae</taxon>
        <taxon>Rhizobium/Agrobacterium group</taxon>
        <taxon>Rhizobium</taxon>
    </lineage>
</organism>
<name>A0A432NVL5_9HYPH</name>